<keyword evidence="10" id="KW-1185">Reference proteome</keyword>
<feature type="domain" description="Histidine kinase" evidence="7">
    <location>
        <begin position="168"/>
        <end position="382"/>
    </location>
</feature>
<dbReference type="Gene3D" id="3.30.565.10">
    <property type="entry name" value="Histidine kinase-like ATPase, C-terminal domain"/>
    <property type="match status" value="1"/>
</dbReference>
<feature type="domain" description="Response regulatory" evidence="8">
    <location>
        <begin position="12"/>
        <end position="131"/>
    </location>
</feature>
<dbReference type="SMART" id="SM00387">
    <property type="entry name" value="HATPase_c"/>
    <property type="match status" value="1"/>
</dbReference>
<evidence type="ECO:0000313" key="9">
    <source>
        <dbReference type="EMBL" id="EDM80551.1"/>
    </source>
</evidence>
<dbReference type="EC" id="2.7.13.3" evidence="2"/>
<name>A6G113_9BACT</name>
<comment type="catalytic activity">
    <reaction evidence="1">
        <text>ATP + protein L-histidine = ADP + protein N-phospho-L-histidine.</text>
        <dbReference type="EC" id="2.7.13.3"/>
    </reaction>
</comment>
<proteinExistence type="predicted"/>
<dbReference type="CDD" id="cd00156">
    <property type="entry name" value="REC"/>
    <property type="match status" value="1"/>
</dbReference>
<evidence type="ECO:0000256" key="1">
    <source>
        <dbReference type="ARBA" id="ARBA00000085"/>
    </source>
</evidence>
<dbReference type="InterPro" id="IPR001789">
    <property type="entry name" value="Sig_transdc_resp-reg_receiver"/>
</dbReference>
<dbReference type="Gene3D" id="1.10.287.130">
    <property type="match status" value="1"/>
</dbReference>
<dbReference type="InterPro" id="IPR003661">
    <property type="entry name" value="HisK_dim/P_dom"/>
</dbReference>
<dbReference type="GO" id="GO:0000155">
    <property type="term" value="F:phosphorelay sensor kinase activity"/>
    <property type="evidence" value="ECO:0007669"/>
    <property type="project" value="InterPro"/>
</dbReference>
<dbReference type="PROSITE" id="PS50109">
    <property type="entry name" value="HIS_KIN"/>
    <property type="match status" value="1"/>
</dbReference>
<evidence type="ECO:0000256" key="4">
    <source>
        <dbReference type="ARBA" id="ARBA00022679"/>
    </source>
</evidence>
<dbReference type="GO" id="GO:0005886">
    <property type="term" value="C:plasma membrane"/>
    <property type="evidence" value="ECO:0007669"/>
    <property type="project" value="TreeGrafter"/>
</dbReference>
<dbReference type="SUPFAM" id="SSF52172">
    <property type="entry name" value="CheY-like"/>
    <property type="match status" value="1"/>
</dbReference>
<reference evidence="9 10" key="1">
    <citation type="submission" date="2007-06" db="EMBL/GenBank/DDBJ databases">
        <authorList>
            <person name="Shimkets L."/>
            <person name="Ferriera S."/>
            <person name="Johnson J."/>
            <person name="Kravitz S."/>
            <person name="Beeson K."/>
            <person name="Sutton G."/>
            <person name="Rogers Y.-H."/>
            <person name="Friedman R."/>
            <person name="Frazier M."/>
            <person name="Venter J.C."/>
        </authorList>
    </citation>
    <scope>NUCLEOTIDE SEQUENCE [LARGE SCALE GENOMIC DNA]</scope>
    <source>
        <strain evidence="9 10">SIR-1</strain>
    </source>
</reference>
<dbReference type="PROSITE" id="PS50110">
    <property type="entry name" value="RESPONSE_REGULATORY"/>
    <property type="match status" value="1"/>
</dbReference>
<dbReference type="InterPro" id="IPR003594">
    <property type="entry name" value="HATPase_dom"/>
</dbReference>
<dbReference type="EMBL" id="ABCS01000010">
    <property type="protein sequence ID" value="EDM80551.1"/>
    <property type="molecule type" value="Genomic_DNA"/>
</dbReference>
<dbReference type="Pfam" id="PF00512">
    <property type="entry name" value="HisKA"/>
    <property type="match status" value="1"/>
</dbReference>
<dbReference type="PANTHER" id="PTHR43047">
    <property type="entry name" value="TWO-COMPONENT HISTIDINE PROTEIN KINASE"/>
    <property type="match status" value="1"/>
</dbReference>
<feature type="modified residue" description="4-aspartylphosphate" evidence="6">
    <location>
        <position position="66"/>
    </location>
</feature>
<dbReference type="SUPFAM" id="SSF55874">
    <property type="entry name" value="ATPase domain of HSP90 chaperone/DNA topoisomerase II/histidine kinase"/>
    <property type="match status" value="1"/>
</dbReference>
<dbReference type="CDD" id="cd00075">
    <property type="entry name" value="HATPase"/>
    <property type="match status" value="1"/>
</dbReference>
<evidence type="ECO:0000313" key="10">
    <source>
        <dbReference type="Proteomes" id="UP000005801"/>
    </source>
</evidence>
<comment type="caution">
    <text evidence="9">The sequence shown here is derived from an EMBL/GenBank/DDBJ whole genome shotgun (WGS) entry which is preliminary data.</text>
</comment>
<keyword evidence="3 6" id="KW-0597">Phosphoprotein</keyword>
<dbReference type="Pfam" id="PF00072">
    <property type="entry name" value="Response_reg"/>
    <property type="match status" value="1"/>
</dbReference>
<dbReference type="InterPro" id="IPR036890">
    <property type="entry name" value="HATPase_C_sf"/>
</dbReference>
<evidence type="ECO:0000256" key="5">
    <source>
        <dbReference type="ARBA" id="ARBA00022777"/>
    </source>
</evidence>
<gene>
    <name evidence="9" type="ORF">PPSIR1_42109</name>
</gene>
<evidence type="ECO:0000256" key="6">
    <source>
        <dbReference type="PROSITE-ProRule" id="PRU00169"/>
    </source>
</evidence>
<sequence>MNAQARPESLAQIVLVDDDELDRMAVRSVLEQLRPGAHLREFATGREAIQALSDSSGPGCDLLLLDYRMPGLDGLEVLDRLAEAGVAVPTIMLTGGGDEEVAVVAIRKGAHDYLPKDRLGVTALATKIEMVQRLHRAQARAGAAEAQLRARVEELRLAVQARDSVLGIISHDLRGPLNNIGLAMNLLEDGGAAHQERVLSTVRRSITRAERLIRDLADIGRMSAGALRVEPRPVSPASLIESAVGDAQPSIRARAVRVDVELEPGLPKVWADGPRVLQVLDNLLRNALKFGPHAGRIILQARRAGDHVEFLVRDEGPGVAADERDHVFDRFWRAESSRKKVGGSGLGLAIAKGLVEQHRGYIELRSKAGEGACFAFGIPIAAAPGPALAPGESA</sequence>
<dbReference type="OrthoDB" id="5342753at2"/>
<dbReference type="FunFam" id="3.30.565.10:FF:000006">
    <property type="entry name" value="Sensor histidine kinase WalK"/>
    <property type="match status" value="1"/>
</dbReference>
<dbReference type="InterPro" id="IPR005467">
    <property type="entry name" value="His_kinase_dom"/>
</dbReference>
<organism evidence="9 10">
    <name type="scientific">Plesiocystis pacifica SIR-1</name>
    <dbReference type="NCBI Taxonomy" id="391625"/>
    <lineage>
        <taxon>Bacteria</taxon>
        <taxon>Pseudomonadati</taxon>
        <taxon>Myxococcota</taxon>
        <taxon>Polyangia</taxon>
        <taxon>Nannocystales</taxon>
        <taxon>Nannocystaceae</taxon>
        <taxon>Plesiocystis</taxon>
    </lineage>
</organism>
<dbReference type="PRINTS" id="PR00344">
    <property type="entry name" value="BCTRLSENSOR"/>
</dbReference>
<keyword evidence="5 9" id="KW-0418">Kinase</keyword>
<dbReference type="Pfam" id="PF02518">
    <property type="entry name" value="HATPase_c"/>
    <property type="match status" value="1"/>
</dbReference>
<dbReference type="PANTHER" id="PTHR43047:SF72">
    <property type="entry name" value="OSMOSENSING HISTIDINE PROTEIN KINASE SLN1"/>
    <property type="match status" value="1"/>
</dbReference>
<dbReference type="InterPro" id="IPR004358">
    <property type="entry name" value="Sig_transdc_His_kin-like_C"/>
</dbReference>
<evidence type="ECO:0000256" key="3">
    <source>
        <dbReference type="ARBA" id="ARBA00022553"/>
    </source>
</evidence>
<dbReference type="InterPro" id="IPR011006">
    <property type="entry name" value="CheY-like_superfamily"/>
</dbReference>
<dbReference type="Proteomes" id="UP000005801">
    <property type="component" value="Unassembled WGS sequence"/>
</dbReference>
<keyword evidence="4" id="KW-0808">Transferase</keyword>
<evidence type="ECO:0000259" key="7">
    <source>
        <dbReference type="PROSITE" id="PS50109"/>
    </source>
</evidence>
<accession>A6G113</accession>
<evidence type="ECO:0000256" key="2">
    <source>
        <dbReference type="ARBA" id="ARBA00012438"/>
    </source>
</evidence>
<dbReference type="GO" id="GO:0009927">
    <property type="term" value="F:histidine phosphotransfer kinase activity"/>
    <property type="evidence" value="ECO:0007669"/>
    <property type="project" value="TreeGrafter"/>
</dbReference>
<protein>
    <recommendedName>
        <fullName evidence="2">histidine kinase</fullName>
        <ecNumber evidence="2">2.7.13.3</ecNumber>
    </recommendedName>
</protein>
<dbReference type="eggNOG" id="COG2205">
    <property type="taxonomic scope" value="Bacteria"/>
</dbReference>
<dbReference type="Gene3D" id="3.40.50.2300">
    <property type="match status" value="1"/>
</dbReference>
<dbReference type="SMART" id="SM00388">
    <property type="entry name" value="HisKA"/>
    <property type="match status" value="1"/>
</dbReference>
<dbReference type="STRING" id="391625.PPSIR1_42109"/>
<dbReference type="AlphaFoldDB" id="A6G113"/>
<dbReference type="CDD" id="cd00082">
    <property type="entry name" value="HisKA"/>
    <property type="match status" value="1"/>
</dbReference>
<dbReference type="SMART" id="SM00448">
    <property type="entry name" value="REC"/>
    <property type="match status" value="1"/>
</dbReference>
<dbReference type="RefSeq" id="WP_006970412.1">
    <property type="nucleotide sequence ID" value="NZ_ABCS01000010.1"/>
</dbReference>
<evidence type="ECO:0000259" key="8">
    <source>
        <dbReference type="PROSITE" id="PS50110"/>
    </source>
</evidence>